<name>A0A6J4SCB9_9ACTN</name>
<sequence>MGLLDDAIREHLELKRRHGAAPDEVQRQEAEALSRVPRRGDPPPGVTAEEPGAEFAPADVAVPGEESPILEPPPAVPAADQPVMPEPAGHEPVIEDFEASEAPAAVPARPAAADDLWLDDSDEEPPGDVLETPDQATTAFSASDVAAAQAEPVEEDVLEETPDFLQETPEHDRLWFEQRPPRGFDFEQ</sequence>
<dbReference type="EMBL" id="CADCVP010000129">
    <property type="protein sequence ID" value="CAA9488102.1"/>
    <property type="molecule type" value="Genomic_DNA"/>
</dbReference>
<evidence type="ECO:0000313" key="2">
    <source>
        <dbReference type="EMBL" id="CAA9488102.1"/>
    </source>
</evidence>
<accession>A0A6J4SCB9</accession>
<feature type="region of interest" description="Disordered" evidence="1">
    <location>
        <begin position="144"/>
        <end position="188"/>
    </location>
</feature>
<protein>
    <submittedName>
        <fullName evidence="2">Uncharacterized protein</fullName>
    </submittedName>
</protein>
<feature type="compositionally biased region" description="Acidic residues" evidence="1">
    <location>
        <begin position="152"/>
        <end position="162"/>
    </location>
</feature>
<feature type="compositionally biased region" description="Basic and acidic residues" evidence="1">
    <location>
        <begin position="20"/>
        <end position="32"/>
    </location>
</feature>
<gene>
    <name evidence="2" type="ORF">AVDCRST_MAG69-1182</name>
</gene>
<reference evidence="2" key="1">
    <citation type="submission" date="2020-02" db="EMBL/GenBank/DDBJ databases">
        <authorList>
            <person name="Meier V. D."/>
        </authorList>
    </citation>
    <scope>NUCLEOTIDE SEQUENCE</scope>
    <source>
        <strain evidence="2">AVDCRST_MAG69</strain>
    </source>
</reference>
<proteinExistence type="predicted"/>
<organism evidence="2">
    <name type="scientific">uncultured Solirubrobacteraceae bacterium</name>
    <dbReference type="NCBI Taxonomy" id="1162706"/>
    <lineage>
        <taxon>Bacteria</taxon>
        <taxon>Bacillati</taxon>
        <taxon>Actinomycetota</taxon>
        <taxon>Thermoleophilia</taxon>
        <taxon>Solirubrobacterales</taxon>
        <taxon>Solirubrobacteraceae</taxon>
        <taxon>environmental samples</taxon>
    </lineage>
</organism>
<dbReference type="AlphaFoldDB" id="A0A6J4SCB9"/>
<feature type="region of interest" description="Disordered" evidence="1">
    <location>
        <begin position="14"/>
        <end position="90"/>
    </location>
</feature>
<feature type="compositionally biased region" description="Basic and acidic residues" evidence="1">
    <location>
        <begin position="168"/>
        <end position="188"/>
    </location>
</feature>
<evidence type="ECO:0000256" key="1">
    <source>
        <dbReference type="SAM" id="MobiDB-lite"/>
    </source>
</evidence>